<dbReference type="InterPro" id="IPR037272">
    <property type="entry name" value="SNS_sf"/>
</dbReference>
<feature type="transmembrane region" description="Helical" evidence="6">
    <location>
        <begin position="89"/>
        <end position="116"/>
    </location>
</feature>
<dbReference type="PROSITE" id="PS50267">
    <property type="entry name" value="NA_NEUROTRAN_SYMP_3"/>
    <property type="match status" value="1"/>
</dbReference>
<dbReference type="InterPro" id="IPR000175">
    <property type="entry name" value="Na/ntran_symport"/>
</dbReference>
<gene>
    <name evidence="7" type="ORF">ACFSVN_07480</name>
</gene>
<reference evidence="8" key="1">
    <citation type="journal article" date="2019" name="Int. J. Syst. Evol. Microbiol.">
        <title>The Global Catalogue of Microorganisms (GCM) 10K type strain sequencing project: providing services to taxonomists for standard genome sequencing and annotation.</title>
        <authorList>
            <consortium name="The Broad Institute Genomics Platform"/>
            <consortium name="The Broad Institute Genome Sequencing Center for Infectious Disease"/>
            <person name="Wu L."/>
            <person name="Ma J."/>
        </authorList>
    </citation>
    <scope>NUCLEOTIDE SEQUENCE [LARGE SCALE GENOMIC DNA]</scope>
    <source>
        <strain evidence="8">KCTC 52042</strain>
    </source>
</reference>
<evidence type="ECO:0000256" key="1">
    <source>
        <dbReference type="ARBA" id="ARBA00004141"/>
    </source>
</evidence>
<feature type="transmembrane region" description="Helical" evidence="6">
    <location>
        <begin position="176"/>
        <end position="195"/>
    </location>
</feature>
<feature type="transmembrane region" description="Helical" evidence="6">
    <location>
        <begin position="422"/>
        <end position="444"/>
    </location>
</feature>
<feature type="transmembrane region" description="Helical" evidence="6">
    <location>
        <begin position="215"/>
        <end position="238"/>
    </location>
</feature>
<evidence type="ECO:0000256" key="4">
    <source>
        <dbReference type="ARBA" id="ARBA00022989"/>
    </source>
</evidence>
<keyword evidence="4 6" id="KW-1133">Transmembrane helix</keyword>
<dbReference type="InterPro" id="IPR047218">
    <property type="entry name" value="YocR/YhdH-like"/>
</dbReference>
<dbReference type="Pfam" id="PF00209">
    <property type="entry name" value="SNF"/>
    <property type="match status" value="2"/>
</dbReference>
<dbReference type="PANTHER" id="PTHR42948">
    <property type="entry name" value="TRANSPORTER"/>
    <property type="match status" value="1"/>
</dbReference>
<dbReference type="PRINTS" id="PR00176">
    <property type="entry name" value="NANEUSMPORT"/>
</dbReference>
<feature type="transmembrane region" description="Helical" evidence="6">
    <location>
        <begin position="295"/>
        <end position="323"/>
    </location>
</feature>
<keyword evidence="3 6" id="KW-0812">Transmembrane</keyword>
<evidence type="ECO:0000313" key="7">
    <source>
        <dbReference type="EMBL" id="MFD2532283.1"/>
    </source>
</evidence>
<evidence type="ECO:0000256" key="5">
    <source>
        <dbReference type="ARBA" id="ARBA00023136"/>
    </source>
</evidence>
<protein>
    <submittedName>
        <fullName evidence="7">Sodium-dependent transporter</fullName>
    </submittedName>
</protein>
<dbReference type="Proteomes" id="UP001597460">
    <property type="component" value="Unassembled WGS sequence"/>
</dbReference>
<feature type="transmembrane region" description="Helical" evidence="6">
    <location>
        <begin position="16"/>
        <end position="35"/>
    </location>
</feature>
<dbReference type="CDD" id="cd10336">
    <property type="entry name" value="SLC6sbd_Tyt1-Like"/>
    <property type="match status" value="1"/>
</dbReference>
<evidence type="ECO:0000256" key="6">
    <source>
        <dbReference type="SAM" id="Phobius"/>
    </source>
</evidence>
<name>A0ABW5JIN2_9BACT</name>
<feature type="transmembrane region" description="Helical" evidence="6">
    <location>
        <begin position="353"/>
        <end position="375"/>
    </location>
</feature>
<evidence type="ECO:0000256" key="2">
    <source>
        <dbReference type="ARBA" id="ARBA00022448"/>
    </source>
</evidence>
<accession>A0ABW5JIN2</accession>
<feature type="transmembrane region" description="Helical" evidence="6">
    <location>
        <begin position="47"/>
        <end position="69"/>
    </location>
</feature>
<feature type="transmembrane region" description="Helical" evidence="6">
    <location>
        <begin position="250"/>
        <end position="275"/>
    </location>
</feature>
<comment type="subcellular location">
    <subcellularLocation>
        <location evidence="1">Membrane</location>
        <topology evidence="1">Multi-pass membrane protein</topology>
    </subcellularLocation>
</comment>
<organism evidence="7 8">
    <name type="scientific">Gracilimonas halophila</name>
    <dbReference type="NCBI Taxonomy" id="1834464"/>
    <lineage>
        <taxon>Bacteria</taxon>
        <taxon>Pseudomonadati</taxon>
        <taxon>Balneolota</taxon>
        <taxon>Balneolia</taxon>
        <taxon>Balneolales</taxon>
        <taxon>Balneolaceae</taxon>
        <taxon>Gracilimonas</taxon>
    </lineage>
</organism>
<dbReference type="EMBL" id="JBHULI010000024">
    <property type="protein sequence ID" value="MFD2532283.1"/>
    <property type="molecule type" value="Genomic_DNA"/>
</dbReference>
<keyword evidence="5 6" id="KW-0472">Membrane</keyword>
<sequence length="448" mass="48068">MAGTTTTDRGSWNSKLGFILAAAGSAVGLGNIWAFPTKVATEGGAAYLLVYLLCTFAIGFPVMAAEIAIGRKSGKNPVGAFKAISSNKFFPFVGLWGVICGVMILSFYTVIAGWAFGYAFEEIFFYFGWDGAANWLTDTNNGFKNAIIASVFMLGTIKIITGGVSDGIERATKAMMPMLIGIIIIMIIYVLLQPGSAEGVRIYLLPDFSKINANLIFSAMGQAFFSLSLGMGALITYGSYLNKKENIPQAAAFVTLADVGIAFLAGLLIVPAMYLAQSQGININAGGSLASSTDLVFQILPALFHTIGGAVGMILGVTFFLLLSIAALTSTISLLEVPVSYVIDEFEVKRKKAAWSVGLSILAVSIIVSFFPVLIGWFDYIFNSIGLPIGGFLICLFVGYFWTTENAINEMEYGFAGIKQTLFSKVWPIFIKFICPAAILYNLISNFI</sequence>
<dbReference type="NCBIfam" id="NF037979">
    <property type="entry name" value="Na_transp"/>
    <property type="match status" value="1"/>
</dbReference>
<dbReference type="PANTHER" id="PTHR42948:SF1">
    <property type="entry name" value="TRANSPORTER"/>
    <property type="match status" value="1"/>
</dbReference>
<dbReference type="SUPFAM" id="SSF161070">
    <property type="entry name" value="SNF-like"/>
    <property type="match status" value="1"/>
</dbReference>
<comment type="caution">
    <text evidence="7">The sequence shown here is derived from an EMBL/GenBank/DDBJ whole genome shotgun (WGS) entry which is preliminary data.</text>
</comment>
<evidence type="ECO:0000256" key="3">
    <source>
        <dbReference type="ARBA" id="ARBA00022692"/>
    </source>
</evidence>
<feature type="transmembrane region" description="Helical" evidence="6">
    <location>
        <begin position="146"/>
        <end position="164"/>
    </location>
</feature>
<evidence type="ECO:0000313" key="8">
    <source>
        <dbReference type="Proteomes" id="UP001597460"/>
    </source>
</evidence>
<dbReference type="RefSeq" id="WP_390300593.1">
    <property type="nucleotide sequence ID" value="NZ_JBHULI010000024.1"/>
</dbReference>
<keyword evidence="8" id="KW-1185">Reference proteome</keyword>
<proteinExistence type="predicted"/>
<feature type="transmembrane region" description="Helical" evidence="6">
    <location>
        <begin position="381"/>
        <end position="402"/>
    </location>
</feature>
<keyword evidence="2" id="KW-0813">Transport</keyword>